<keyword evidence="2" id="KW-1185">Reference proteome</keyword>
<reference evidence="1 2" key="1">
    <citation type="journal article" date="2024" name="G3 (Bethesda)">
        <title>Genome assembly of Hibiscus sabdariffa L. provides insights into metabolisms of medicinal natural products.</title>
        <authorList>
            <person name="Kim T."/>
        </authorList>
    </citation>
    <scope>NUCLEOTIDE SEQUENCE [LARGE SCALE GENOMIC DNA]</scope>
    <source>
        <strain evidence="1">TK-2024</strain>
        <tissue evidence="1">Old leaves</tissue>
    </source>
</reference>
<organism evidence="1 2">
    <name type="scientific">Hibiscus sabdariffa</name>
    <name type="common">roselle</name>
    <dbReference type="NCBI Taxonomy" id="183260"/>
    <lineage>
        <taxon>Eukaryota</taxon>
        <taxon>Viridiplantae</taxon>
        <taxon>Streptophyta</taxon>
        <taxon>Embryophyta</taxon>
        <taxon>Tracheophyta</taxon>
        <taxon>Spermatophyta</taxon>
        <taxon>Magnoliopsida</taxon>
        <taxon>eudicotyledons</taxon>
        <taxon>Gunneridae</taxon>
        <taxon>Pentapetalae</taxon>
        <taxon>rosids</taxon>
        <taxon>malvids</taxon>
        <taxon>Malvales</taxon>
        <taxon>Malvaceae</taxon>
        <taxon>Malvoideae</taxon>
        <taxon>Hibiscus</taxon>
    </lineage>
</organism>
<proteinExistence type="predicted"/>
<dbReference type="Proteomes" id="UP001472677">
    <property type="component" value="Unassembled WGS sequence"/>
</dbReference>
<evidence type="ECO:0000313" key="1">
    <source>
        <dbReference type="EMBL" id="KAK8521179.1"/>
    </source>
</evidence>
<protein>
    <submittedName>
        <fullName evidence="1">Uncharacterized protein</fullName>
    </submittedName>
</protein>
<dbReference type="EMBL" id="JBBPBM010000048">
    <property type="protein sequence ID" value="KAK8521179.1"/>
    <property type="molecule type" value="Genomic_DNA"/>
</dbReference>
<comment type="caution">
    <text evidence="1">The sequence shown here is derived from an EMBL/GenBank/DDBJ whole genome shotgun (WGS) entry which is preliminary data.</text>
</comment>
<accession>A0ABR2CQS1</accession>
<sequence length="96" mass="10821">MIDRAGTSSGFVRPLRNKRIMKGRKQHLPQKVVVYLDDIEELQSSIGKEAEVPAVMSRGLSIEEQLFSFPHVETIEHLLHDAAAMELGNVNLREDP</sequence>
<evidence type="ECO:0000313" key="2">
    <source>
        <dbReference type="Proteomes" id="UP001472677"/>
    </source>
</evidence>
<gene>
    <name evidence="1" type="ORF">V6N12_005090</name>
</gene>
<name>A0ABR2CQS1_9ROSI</name>